<dbReference type="Proteomes" id="UP000199165">
    <property type="component" value="Unassembled WGS sequence"/>
</dbReference>
<reference evidence="3" key="1">
    <citation type="submission" date="2016-10" db="EMBL/GenBank/DDBJ databases">
        <authorList>
            <person name="Varghese N."/>
            <person name="Submissions S."/>
        </authorList>
    </citation>
    <scope>NUCLEOTIDE SEQUENCE [LARGE SCALE GENOMIC DNA]</scope>
    <source>
        <strain evidence="3">DSM 45501</strain>
    </source>
</reference>
<organism evidence="2 3">
    <name type="scientific">Actinopolyspora righensis</name>
    <dbReference type="NCBI Taxonomy" id="995060"/>
    <lineage>
        <taxon>Bacteria</taxon>
        <taxon>Bacillati</taxon>
        <taxon>Actinomycetota</taxon>
        <taxon>Actinomycetes</taxon>
        <taxon>Actinopolysporales</taxon>
        <taxon>Actinopolysporaceae</taxon>
        <taxon>Actinopolyspora</taxon>
        <taxon>Actinopolyspora alba group</taxon>
    </lineage>
</organism>
<protein>
    <submittedName>
        <fullName evidence="2">Uncharacterized protein</fullName>
    </submittedName>
</protein>
<evidence type="ECO:0000313" key="2">
    <source>
        <dbReference type="EMBL" id="SFT34458.1"/>
    </source>
</evidence>
<sequence length="75" mass="8349">MTVGPLPGSDGRGDRTESGETTMHEQDVQNETITSEFRAREEAEVAEPAVTGVDSTWKPRSWFAEIGRWRADVVK</sequence>
<dbReference type="RefSeq" id="WP_092972974.1">
    <property type="nucleotide sequence ID" value="NZ_FPAT01000001.1"/>
</dbReference>
<dbReference type="EMBL" id="FPAT01000001">
    <property type="protein sequence ID" value="SFT34458.1"/>
    <property type="molecule type" value="Genomic_DNA"/>
</dbReference>
<evidence type="ECO:0000256" key="1">
    <source>
        <dbReference type="SAM" id="MobiDB-lite"/>
    </source>
</evidence>
<evidence type="ECO:0000313" key="3">
    <source>
        <dbReference type="Proteomes" id="UP000199165"/>
    </source>
</evidence>
<proteinExistence type="predicted"/>
<keyword evidence="3" id="KW-1185">Reference proteome</keyword>
<dbReference type="AlphaFoldDB" id="A0A1I6X7U8"/>
<name>A0A1I6X7U8_9ACTN</name>
<gene>
    <name evidence="2" type="ORF">SAMN04487904_101323</name>
</gene>
<accession>A0A1I6X7U8</accession>
<feature type="region of interest" description="Disordered" evidence="1">
    <location>
        <begin position="1"/>
        <end position="32"/>
    </location>
</feature>
<feature type="compositionally biased region" description="Basic and acidic residues" evidence="1">
    <location>
        <begin position="11"/>
        <end position="27"/>
    </location>
</feature>